<reference evidence="1 2" key="1">
    <citation type="submission" date="2019-07" db="EMBL/GenBank/DDBJ databases">
        <title>Annotation for the trematode Paragonimus westermani.</title>
        <authorList>
            <person name="Choi Y.-J."/>
        </authorList>
    </citation>
    <scope>NUCLEOTIDE SEQUENCE [LARGE SCALE GENOMIC DNA]</scope>
    <source>
        <strain evidence="1">180907_Pwestermani</strain>
    </source>
</reference>
<keyword evidence="2" id="KW-1185">Reference proteome</keyword>
<evidence type="ECO:0000313" key="2">
    <source>
        <dbReference type="Proteomes" id="UP000699462"/>
    </source>
</evidence>
<protein>
    <submittedName>
        <fullName evidence="1">Uncharacterized protein</fullName>
    </submittedName>
</protein>
<dbReference type="Proteomes" id="UP000699462">
    <property type="component" value="Unassembled WGS sequence"/>
</dbReference>
<sequence length="97" mass="11077">MEQQFNYSPGATSRAFSLGQLVLAKDSRDGIEKWATGRILRWTGRVIYDVEAQSSIWVSCANQLHPFFSTGKRPIQLSHSVGYFPGYIRATSRRFIY</sequence>
<name>A0A8T0D212_9TREM</name>
<organism evidence="1 2">
    <name type="scientific">Paragonimus westermani</name>
    <dbReference type="NCBI Taxonomy" id="34504"/>
    <lineage>
        <taxon>Eukaryota</taxon>
        <taxon>Metazoa</taxon>
        <taxon>Spiralia</taxon>
        <taxon>Lophotrochozoa</taxon>
        <taxon>Platyhelminthes</taxon>
        <taxon>Trematoda</taxon>
        <taxon>Digenea</taxon>
        <taxon>Plagiorchiida</taxon>
        <taxon>Troglotremata</taxon>
        <taxon>Troglotrematidae</taxon>
        <taxon>Paragonimus</taxon>
    </lineage>
</organism>
<dbReference type="AlphaFoldDB" id="A0A8T0D212"/>
<comment type="caution">
    <text evidence="1">The sequence shown here is derived from an EMBL/GenBank/DDBJ whole genome shotgun (WGS) entry which is preliminary data.</text>
</comment>
<evidence type="ECO:0000313" key="1">
    <source>
        <dbReference type="EMBL" id="KAF8560601.1"/>
    </source>
</evidence>
<dbReference type="EMBL" id="JTDF01022366">
    <property type="protein sequence ID" value="KAF8560601.1"/>
    <property type="molecule type" value="Genomic_DNA"/>
</dbReference>
<accession>A0A8T0D212</accession>
<gene>
    <name evidence="1" type="ORF">P879_05714</name>
</gene>
<proteinExistence type="predicted"/>